<dbReference type="Proteomes" id="UP000002748">
    <property type="component" value="Unassembled WGS sequence"/>
</dbReference>
<feature type="region of interest" description="Disordered" evidence="1">
    <location>
        <begin position="310"/>
        <end position="331"/>
    </location>
</feature>
<evidence type="ECO:0000256" key="1">
    <source>
        <dbReference type="SAM" id="MobiDB-lite"/>
    </source>
</evidence>
<dbReference type="RefSeq" id="XP_014184124.1">
    <property type="nucleotide sequence ID" value="XM_014328649.1"/>
</dbReference>
<feature type="compositionally biased region" description="Low complexity" evidence="1">
    <location>
        <begin position="53"/>
        <end position="63"/>
    </location>
</feature>
<comment type="caution">
    <text evidence="2">The sequence shown here is derived from an EMBL/GenBank/DDBJ whole genome shotgun (WGS) entry which is preliminary data.</text>
</comment>
<dbReference type="EMBL" id="ALBS01000020">
    <property type="protein sequence ID" value="EJT52687.1"/>
    <property type="molecule type" value="Genomic_DNA"/>
</dbReference>
<protein>
    <submittedName>
        <fullName evidence="2">Uncharacterized protein</fullName>
    </submittedName>
</protein>
<proteinExistence type="predicted"/>
<sequence length="409" mass="44640">MSVRTGSENDSGPDDSASESTGSSSSPIAIAGSSRHGSALLPDPPTPSPQRCTATSPYRTPPTSSSPPPANHGDGPFTGLVFGVLPDQWEPEILMEAQRMIVLGGGKVRRPGARVQPPPELLLLPLIYEQRTPGGSLITPLPAGWNNLKFVVTPWIVSCHQLWRRIGYERPILLGLDPSIMMPSGPAVTTSTTALGYRHSAANLMEEMMRLRERHAAEVAALHEQLQLQQVELDKRRTSSAALAEEITENLKGFLRVELERQIQATDTDNFGRYAVKKPSSTNVKNDIDSLDQLSLLPPTPETAGCSRLSKTCENRMPRAPTSADPSPTSLEDKSVALTADISAFFAQTESCYQTSSTSSVDRAERTLSGIRRILFPSQPSKKRASESEESPQPIKKLKSRPYWYRIFG</sequence>
<evidence type="ECO:0000313" key="3">
    <source>
        <dbReference type="Proteomes" id="UP000002748"/>
    </source>
</evidence>
<accession>J6FC50</accession>
<feature type="region of interest" description="Disordered" evidence="1">
    <location>
        <begin position="371"/>
        <end position="395"/>
    </location>
</feature>
<feature type="compositionally biased region" description="Low complexity" evidence="1">
    <location>
        <begin position="18"/>
        <end position="34"/>
    </location>
</feature>
<dbReference type="AlphaFoldDB" id="J6FC50"/>
<gene>
    <name evidence="2" type="ORF">A1Q1_02737</name>
</gene>
<dbReference type="HOGENOM" id="CLU_672988_0_0_1"/>
<dbReference type="GeneID" id="25986250"/>
<dbReference type="KEGG" id="tasa:A1Q1_02737"/>
<reference evidence="2 3" key="1">
    <citation type="journal article" date="2012" name="Eukaryot. Cell">
        <title>Draft genome sequence of CBS 2479, the standard type strain of Trichosporon asahii.</title>
        <authorList>
            <person name="Yang R.Y."/>
            <person name="Li H.T."/>
            <person name="Zhu H."/>
            <person name="Zhou G.P."/>
            <person name="Wang M."/>
            <person name="Wang L."/>
        </authorList>
    </citation>
    <scope>NUCLEOTIDE SEQUENCE [LARGE SCALE GENOMIC DNA]</scope>
    <source>
        <strain evidence="3">ATCC 90039 / CBS 2479 / JCM 2466 / KCTC 7840 / NCYC 2677 / UAMH 7654</strain>
    </source>
</reference>
<feature type="compositionally biased region" description="Polar residues" evidence="1">
    <location>
        <begin position="1"/>
        <end position="10"/>
    </location>
</feature>
<name>J6FC50_TRIAS</name>
<dbReference type="VEuPathDB" id="FungiDB:A1Q1_02737"/>
<organism evidence="2 3">
    <name type="scientific">Trichosporon asahii var. asahii (strain ATCC 90039 / CBS 2479 / JCM 2466 / KCTC 7840 / NBRC 103889/ NCYC 2677 / UAMH 7654)</name>
    <name type="common">Yeast</name>
    <dbReference type="NCBI Taxonomy" id="1186058"/>
    <lineage>
        <taxon>Eukaryota</taxon>
        <taxon>Fungi</taxon>
        <taxon>Dikarya</taxon>
        <taxon>Basidiomycota</taxon>
        <taxon>Agaricomycotina</taxon>
        <taxon>Tremellomycetes</taxon>
        <taxon>Trichosporonales</taxon>
        <taxon>Trichosporonaceae</taxon>
        <taxon>Trichosporon</taxon>
    </lineage>
</organism>
<evidence type="ECO:0000313" key="2">
    <source>
        <dbReference type="EMBL" id="EJT52687.1"/>
    </source>
</evidence>
<feature type="region of interest" description="Disordered" evidence="1">
    <location>
        <begin position="1"/>
        <end position="75"/>
    </location>
</feature>